<feature type="domain" description="Calpain catalytic" evidence="10">
    <location>
        <begin position="29"/>
        <end position="325"/>
    </location>
</feature>
<dbReference type="HOGENOM" id="CLU_010982_0_1_1"/>
<dbReference type="GO" id="GO:0005509">
    <property type="term" value="F:calcium ion binding"/>
    <property type="evidence" value="ECO:0007669"/>
    <property type="project" value="InterPro"/>
</dbReference>
<evidence type="ECO:0000256" key="1">
    <source>
        <dbReference type="ARBA" id="ARBA00007623"/>
    </source>
</evidence>
<dbReference type="EMBL" id="DS985241">
    <property type="protein sequence ID" value="EDV29114.1"/>
    <property type="molecule type" value="Genomic_DNA"/>
</dbReference>
<dbReference type="InParanoid" id="B3RJS5"/>
<dbReference type="Gene3D" id="3.90.70.10">
    <property type="entry name" value="Cysteine proteinases"/>
    <property type="match status" value="1"/>
</dbReference>
<evidence type="ECO:0000256" key="4">
    <source>
        <dbReference type="ARBA" id="ARBA00022737"/>
    </source>
</evidence>
<dbReference type="eggNOG" id="KOG0045">
    <property type="taxonomic scope" value="Eukaryota"/>
</dbReference>
<dbReference type="PhylomeDB" id="B3RJS5"/>
<dbReference type="FunFam" id="2.60.120.380:FF:000001">
    <property type="entry name" value="Calpain-1 catalytic subunit"/>
    <property type="match status" value="1"/>
</dbReference>
<dbReference type="InterPro" id="IPR022682">
    <property type="entry name" value="Calpain_domain_III"/>
</dbReference>
<evidence type="ECO:0008006" key="14">
    <source>
        <dbReference type="Google" id="ProtNLM"/>
    </source>
</evidence>
<dbReference type="OrthoDB" id="424753at2759"/>
<dbReference type="PROSITE" id="PS50203">
    <property type="entry name" value="CALPAIN_CAT"/>
    <property type="match status" value="1"/>
</dbReference>
<dbReference type="AlphaFoldDB" id="B3RJS5"/>
<keyword evidence="5 9" id="KW-0378">Hydrolase</keyword>
<dbReference type="InterPro" id="IPR001300">
    <property type="entry name" value="Peptidase_C2_calpain_cat"/>
</dbReference>
<dbReference type="CDD" id="cd16196">
    <property type="entry name" value="EFh_PEF_CalpA_B"/>
    <property type="match status" value="1"/>
</dbReference>
<dbReference type="InterPro" id="IPR011992">
    <property type="entry name" value="EF-hand-dom_pair"/>
</dbReference>
<dbReference type="Proteomes" id="UP000009022">
    <property type="component" value="Unassembled WGS sequence"/>
</dbReference>
<feature type="active site" evidence="8 9">
    <location>
        <position position="240"/>
    </location>
</feature>
<protein>
    <recommendedName>
        <fullName evidence="14">Calpain-3</fullName>
    </recommendedName>
</protein>
<evidence type="ECO:0000256" key="7">
    <source>
        <dbReference type="ARBA" id="ARBA00022837"/>
    </source>
</evidence>
<dbReference type="RefSeq" id="XP_002108316.1">
    <property type="nucleotide sequence ID" value="XM_002108280.1"/>
</dbReference>
<evidence type="ECO:0000256" key="8">
    <source>
        <dbReference type="PIRSR" id="PIRSR622684-1"/>
    </source>
</evidence>
<evidence type="ECO:0000259" key="10">
    <source>
        <dbReference type="PROSITE" id="PS50203"/>
    </source>
</evidence>
<dbReference type="InterPro" id="IPR002048">
    <property type="entry name" value="EF_hand_dom"/>
</dbReference>
<dbReference type="GO" id="GO:0006508">
    <property type="term" value="P:proteolysis"/>
    <property type="evidence" value="ECO:0000318"/>
    <property type="project" value="GO_Central"/>
</dbReference>
<dbReference type="SMART" id="SM00230">
    <property type="entry name" value="CysPc"/>
    <property type="match status" value="1"/>
</dbReference>
<evidence type="ECO:0000259" key="11">
    <source>
        <dbReference type="PROSITE" id="PS50222"/>
    </source>
</evidence>
<dbReference type="InterPro" id="IPR038765">
    <property type="entry name" value="Papain-like_cys_pep_sf"/>
</dbReference>
<evidence type="ECO:0000313" key="13">
    <source>
        <dbReference type="Proteomes" id="UP000009022"/>
    </source>
</evidence>
<accession>B3RJS5</accession>
<dbReference type="SUPFAM" id="SSF49758">
    <property type="entry name" value="Calpain large subunit, middle domain (domain III)"/>
    <property type="match status" value="1"/>
</dbReference>
<dbReference type="PRINTS" id="PR00704">
    <property type="entry name" value="CALPAIN"/>
</dbReference>
<dbReference type="CDD" id="cd00214">
    <property type="entry name" value="Calpain_III"/>
    <property type="match status" value="1"/>
</dbReference>
<keyword evidence="2 9" id="KW-0645">Protease</keyword>
<dbReference type="InterPro" id="IPR036213">
    <property type="entry name" value="Calpain_III_sf"/>
</dbReference>
<keyword evidence="13" id="KW-1185">Reference proteome</keyword>
<proteinExistence type="inferred from homology"/>
<keyword evidence="6 9" id="KW-0788">Thiol protease</keyword>
<reference evidence="12 13" key="1">
    <citation type="journal article" date="2008" name="Nature">
        <title>The Trichoplax genome and the nature of placozoans.</title>
        <authorList>
            <person name="Srivastava M."/>
            <person name="Begovic E."/>
            <person name="Chapman J."/>
            <person name="Putnam N.H."/>
            <person name="Hellsten U."/>
            <person name="Kawashima T."/>
            <person name="Kuo A."/>
            <person name="Mitros T."/>
            <person name="Salamov A."/>
            <person name="Carpenter M.L."/>
            <person name="Signorovitch A.Y."/>
            <person name="Moreno M.A."/>
            <person name="Kamm K."/>
            <person name="Grimwood J."/>
            <person name="Schmutz J."/>
            <person name="Shapiro H."/>
            <person name="Grigoriev I.V."/>
            <person name="Buss L.W."/>
            <person name="Schierwater B."/>
            <person name="Dellaporta S.L."/>
            <person name="Rokhsar D.S."/>
        </authorList>
    </citation>
    <scope>NUCLEOTIDE SEQUENCE [LARGE SCALE GENOMIC DNA]</scope>
    <source>
        <strain evidence="12 13">Grell-BS-1999</strain>
    </source>
</reference>
<evidence type="ECO:0000256" key="3">
    <source>
        <dbReference type="ARBA" id="ARBA00022723"/>
    </source>
</evidence>
<gene>
    <name evidence="12" type="ORF">TRIADDRAFT_63582</name>
</gene>
<evidence type="ECO:0000256" key="9">
    <source>
        <dbReference type="PROSITE-ProRule" id="PRU00239"/>
    </source>
</evidence>
<evidence type="ECO:0000256" key="6">
    <source>
        <dbReference type="ARBA" id="ARBA00022807"/>
    </source>
</evidence>
<dbReference type="CDD" id="cd00044">
    <property type="entry name" value="CysPc"/>
    <property type="match status" value="1"/>
</dbReference>
<dbReference type="Gene3D" id="2.60.120.380">
    <property type="match status" value="1"/>
</dbReference>
<dbReference type="KEGG" id="tad:TRIADDRAFT_63582"/>
<evidence type="ECO:0000256" key="2">
    <source>
        <dbReference type="ARBA" id="ARBA00022670"/>
    </source>
</evidence>
<dbReference type="InterPro" id="IPR022683">
    <property type="entry name" value="Calpain_III"/>
</dbReference>
<dbReference type="PANTHER" id="PTHR10183">
    <property type="entry name" value="CALPAIN"/>
    <property type="match status" value="1"/>
</dbReference>
<dbReference type="InterPro" id="IPR033883">
    <property type="entry name" value="C2_III"/>
</dbReference>
<feature type="domain" description="EF-hand" evidence="11">
    <location>
        <begin position="584"/>
        <end position="619"/>
    </location>
</feature>
<keyword evidence="4" id="KW-0677">Repeat</keyword>
<dbReference type="PROSITE" id="PS00139">
    <property type="entry name" value="THIOL_PROTEASE_CYS"/>
    <property type="match status" value="1"/>
</dbReference>
<dbReference type="InterPro" id="IPR000169">
    <property type="entry name" value="Pept_cys_AS"/>
</dbReference>
<dbReference type="SUPFAM" id="SSF47473">
    <property type="entry name" value="EF-hand"/>
    <property type="match status" value="1"/>
</dbReference>
<dbReference type="OMA" id="QTTHAQN"/>
<dbReference type="GO" id="GO:0005737">
    <property type="term" value="C:cytoplasm"/>
    <property type="evidence" value="ECO:0000318"/>
    <property type="project" value="GO_Central"/>
</dbReference>
<dbReference type="CTD" id="6750250"/>
<feature type="active site" evidence="8 9">
    <location>
        <position position="265"/>
    </location>
</feature>
<name>B3RJS5_TRIAD</name>
<dbReference type="Gene3D" id="1.10.238.10">
    <property type="entry name" value="EF-hand"/>
    <property type="match status" value="1"/>
</dbReference>
<dbReference type="Pfam" id="PF01067">
    <property type="entry name" value="Calpain_III"/>
    <property type="match status" value="1"/>
</dbReference>
<feature type="active site" evidence="8 9">
    <location>
        <position position="84"/>
    </location>
</feature>
<dbReference type="SMART" id="SM00720">
    <property type="entry name" value="calpain_III"/>
    <property type="match status" value="1"/>
</dbReference>
<dbReference type="GeneID" id="6750250"/>
<dbReference type="SMART" id="SM00054">
    <property type="entry name" value="EFh"/>
    <property type="match status" value="2"/>
</dbReference>
<dbReference type="FunFam" id="3.90.70.10:FF:000001">
    <property type="entry name" value="Calpain-1 catalytic subunit"/>
    <property type="match status" value="1"/>
</dbReference>
<dbReference type="Pfam" id="PF00648">
    <property type="entry name" value="Peptidase_C2"/>
    <property type="match status" value="1"/>
</dbReference>
<sequence length="692" mass="78677">MTSPSGTVKKYLNQDYQKIKLDCLNNGQLFEDPTFPPTDATLFFSQKPPRRFVWKRPGELSKNPKLFVDGASRLDICQGMLGDCWFLAAISSLAGEKSLLYRVVPPDQSFSRNYAGIFHFQFWRFGQWTDVIIDDLLPTYNGRLIFVHSADTNEYWSALLEKAYAKLAGSYEALKGGHSSEALEDFTGGVTEVIDLKKPPNNLFDQILKSFERHSLMGCSIEASPNQIEHKLDNGLVMGHAYSVSKAVRVKVRGRIEEDLIRIRNPWGNEKEWRGAWGDGSPEWKTISEAEKAKMELSFDDDGEFWMAFKDFCAEFSTLEICMLSPDSAVDSRSSKKRWQMQKHNGAWQKGVSAGGCRNYPDTFHYNPQVAVEITDEDDEEGASVFISLMQKNRRKLKSQNAKMLTIGFALYKLDQRDASKKLDKNYFLYHASTAKSKTFINMREVATRFNLQKGTYVIMPSTFNPHESGEFLLRVFTEKPATCSGEVDDDCQYVAPAPQVQSRQTPEEMRLENAFHEIFDRVAGTDEEVDAFELQQILNQGLVKMFGQSSATFSLEACRSMVAMVDQDRSGKLNYDEFRNLWQTIKSWKDNFQKFDTDKSGSFSSYELRAALTASGFRLSTSVMRSIALRYASKDGSICFNDYLLCMMKVTTMFDKFIEHDASKRGKAQFSLDQECSSCIATNGDEGIIYK</sequence>
<evidence type="ECO:0000256" key="5">
    <source>
        <dbReference type="ARBA" id="ARBA00022801"/>
    </source>
</evidence>
<comment type="similarity">
    <text evidence="1">Belongs to the peptidase C2 family.</text>
</comment>
<dbReference type="SUPFAM" id="SSF54001">
    <property type="entry name" value="Cysteine proteinases"/>
    <property type="match status" value="1"/>
</dbReference>
<dbReference type="FunCoup" id="B3RJS5">
    <property type="interactions" value="1227"/>
</dbReference>
<keyword evidence="3" id="KW-0479">Metal-binding</keyword>
<dbReference type="InterPro" id="IPR022684">
    <property type="entry name" value="Calpain_cysteine_protease"/>
</dbReference>
<dbReference type="PROSITE" id="PS50222">
    <property type="entry name" value="EF_HAND_2"/>
    <property type="match status" value="1"/>
</dbReference>
<dbReference type="GO" id="GO:0004198">
    <property type="term" value="F:calcium-dependent cysteine-type endopeptidase activity"/>
    <property type="evidence" value="ECO:0000318"/>
    <property type="project" value="GO_Central"/>
</dbReference>
<organism evidence="12 13">
    <name type="scientific">Trichoplax adhaerens</name>
    <name type="common">Trichoplax reptans</name>
    <dbReference type="NCBI Taxonomy" id="10228"/>
    <lineage>
        <taxon>Eukaryota</taxon>
        <taxon>Metazoa</taxon>
        <taxon>Placozoa</taxon>
        <taxon>Uniplacotomia</taxon>
        <taxon>Trichoplacea</taxon>
        <taxon>Trichoplacidae</taxon>
        <taxon>Trichoplax</taxon>
    </lineage>
</organism>
<keyword evidence="7" id="KW-0106">Calcium</keyword>
<evidence type="ECO:0000313" key="12">
    <source>
        <dbReference type="EMBL" id="EDV29114.1"/>
    </source>
</evidence>
<dbReference type="PANTHER" id="PTHR10183:SF433">
    <property type="entry name" value="CALPAIN-A-RELATED"/>
    <property type="match status" value="1"/>
</dbReference>